<name>N6VSI2_9EURY</name>
<organism evidence="1 2">
    <name type="scientific">Methanocaldococcus villosus KIN24-T80</name>
    <dbReference type="NCBI Taxonomy" id="1069083"/>
    <lineage>
        <taxon>Archaea</taxon>
        <taxon>Methanobacteriati</taxon>
        <taxon>Methanobacteriota</taxon>
        <taxon>Methanomada group</taxon>
        <taxon>Methanococci</taxon>
        <taxon>Methanococcales</taxon>
        <taxon>Methanocaldococcaceae</taxon>
        <taxon>Methanocaldococcus</taxon>
    </lineage>
</organism>
<evidence type="ECO:0000313" key="2">
    <source>
        <dbReference type="Proteomes" id="UP000053695"/>
    </source>
</evidence>
<dbReference type="Gene3D" id="1.25.40.10">
    <property type="entry name" value="Tetratricopeptide repeat domain"/>
    <property type="match status" value="4"/>
</dbReference>
<evidence type="ECO:0000313" key="1">
    <source>
        <dbReference type="EMBL" id="ENN96116.1"/>
    </source>
</evidence>
<dbReference type="SUPFAM" id="SSF48452">
    <property type="entry name" value="TPR-like"/>
    <property type="match status" value="1"/>
</dbReference>
<proteinExistence type="predicted"/>
<dbReference type="STRING" id="1069083.GCA_000371805_01351"/>
<sequence length="385" mass="44040">MQNFELLEKSYELAKNIRDPYVRGNLLKDIAEGYCELNEFKKALEIVNEIDEESIRLEALNSLAIKLAKDREACKELLKRSFKLAKKYGKMEEYIITLAKIANTLAEVHESYKNVISEALKNTSLLKIDEKAKVLSDILGIIKDLDESREVVKEVLKIVEKLDEKERDGVLSTVILDLLKIGNIEKAIELSKRIKDHFWKTEAYIYIAYYLYKSKKQYKNYINMAVESAMNIKDEFWRDTALTKIAICLVKTGDYDQAIEISKAIKSDKALKSVVCGMSKNEMFNNALELAKEIKSNFWKALALSCIVRDLGMLGKSYDEVLNKVLKIADMIDNPVHKSIVLYNISCKIAKIGDEKKALEIVEKIEDTFWKAKALRDIAIIGGKQ</sequence>
<dbReference type="RefSeq" id="WP_004591621.1">
    <property type="nucleotide sequence ID" value="NZ_APMM01000027.1"/>
</dbReference>
<protein>
    <submittedName>
        <fullName evidence="1">Peptidase, caspase catalytic subunit</fullName>
    </submittedName>
</protein>
<dbReference type="PATRIC" id="fig|1069083.5.peg.806"/>
<gene>
    <name evidence="1" type="ORF">J422_04118</name>
</gene>
<reference evidence="1 2" key="1">
    <citation type="journal article" date="2013" name="Genome Announc.">
        <title>Draft Genome Sequence of a Highly Flagellated, Fast-Swimming Archaeon, Methanocaldococcus villosus Strain KIN24-T80 (DSM 22612).</title>
        <authorList>
            <person name="Thennarasu S."/>
            <person name="Polireddy D."/>
            <person name="Antony A."/>
            <person name="Yada M.R."/>
            <person name="Algarawi S."/>
            <person name="Sivakumar N."/>
        </authorList>
    </citation>
    <scope>NUCLEOTIDE SEQUENCE [LARGE SCALE GENOMIC DNA]</scope>
    <source>
        <strain evidence="1 2">KIN24-T80</strain>
    </source>
</reference>
<comment type="caution">
    <text evidence="1">The sequence shown here is derived from an EMBL/GenBank/DDBJ whole genome shotgun (WGS) entry which is preliminary data.</text>
</comment>
<dbReference type="Proteomes" id="UP000053695">
    <property type="component" value="Unassembled WGS sequence"/>
</dbReference>
<accession>N6VSI2</accession>
<keyword evidence="2" id="KW-1185">Reference proteome</keyword>
<dbReference type="InterPro" id="IPR011990">
    <property type="entry name" value="TPR-like_helical_dom_sf"/>
</dbReference>
<dbReference type="AlphaFoldDB" id="N6VSI2"/>
<dbReference type="EMBL" id="APMM01000027">
    <property type="protein sequence ID" value="ENN96116.1"/>
    <property type="molecule type" value="Genomic_DNA"/>
</dbReference>